<accession>A0A0R3R4Y5</accession>
<dbReference type="Proteomes" id="UP000280834">
    <property type="component" value="Unassembled WGS sequence"/>
</dbReference>
<protein>
    <submittedName>
        <fullName evidence="4">Phage protein</fullName>
    </submittedName>
</protein>
<dbReference type="PANTHER" id="PTHR35374:SF1">
    <property type="entry name" value="PROTEIN KINASE DOMAIN-CONTAINING PROTEIN"/>
    <property type="match status" value="1"/>
</dbReference>
<name>A0A0R3R4Y5_9BILA</name>
<keyword evidence="3" id="KW-1185">Reference proteome</keyword>
<dbReference type="EMBL" id="UZAG01019735">
    <property type="protein sequence ID" value="VDO44681.1"/>
    <property type="molecule type" value="Genomic_DNA"/>
</dbReference>
<dbReference type="InterPro" id="IPR058520">
    <property type="entry name" value="DUF8207"/>
</dbReference>
<sequence length="343" mass="39733">MNNNLFQTPNEQLVRDYLITENKLKKAYDTIKTGKVYKQEELKELYKPIIDPLNKLTNEIEPKWTKNVEKYAQNLPKIFQNQPSAIELESIVLLGKIAQKYLSNYVTKDVKTDKVFGIRIENENLYMGNQHIWIKDNDILFEDGTKFDGTKGLWELMTLEQPKDFDDVDRESYAELLQKTNSYKHNNDPNSKKVKSSTGYKYKHIVKPLLLEKGLVVQRTESAYQKQFDKPTGSETAVEQEQELIGSGLNLSVPKMFDLLKKLVSIYRNIQEGNLDPECISETINQVKKIPLSVCYPNKISYWDTLEELFQRLAILYGEMGAGNMKPELMNEAVAIMQELKEL</sequence>
<reference evidence="4" key="1">
    <citation type="submission" date="2017-02" db="UniProtKB">
        <authorList>
            <consortium name="WormBaseParasite"/>
        </authorList>
    </citation>
    <scope>IDENTIFICATION</scope>
</reference>
<dbReference type="WBParaSite" id="BTMF_0001507501-mRNA-1">
    <property type="protein sequence ID" value="BTMF_0001507501-mRNA-1"/>
    <property type="gene ID" value="BTMF_0001507501"/>
</dbReference>
<gene>
    <name evidence="2" type="ORF">BTMF_LOCUS13071</name>
</gene>
<dbReference type="AlphaFoldDB" id="A0A0R3R4Y5"/>
<evidence type="ECO:0000313" key="3">
    <source>
        <dbReference type="Proteomes" id="UP000280834"/>
    </source>
</evidence>
<dbReference type="PANTHER" id="PTHR35374">
    <property type="entry name" value="CYCLIN-DEPENDENT KINASE 11A-LIKE"/>
    <property type="match status" value="1"/>
</dbReference>
<feature type="domain" description="DUF8207" evidence="1">
    <location>
        <begin position="111"/>
        <end position="210"/>
    </location>
</feature>
<dbReference type="Pfam" id="PF26634">
    <property type="entry name" value="DUF8207"/>
    <property type="match status" value="1"/>
</dbReference>
<reference evidence="2 3" key="2">
    <citation type="submission" date="2018-11" db="EMBL/GenBank/DDBJ databases">
        <authorList>
            <consortium name="Pathogen Informatics"/>
        </authorList>
    </citation>
    <scope>NUCLEOTIDE SEQUENCE [LARGE SCALE GENOMIC DNA]</scope>
</reference>
<evidence type="ECO:0000313" key="2">
    <source>
        <dbReference type="EMBL" id="VDO44681.1"/>
    </source>
</evidence>
<evidence type="ECO:0000259" key="1">
    <source>
        <dbReference type="Pfam" id="PF26634"/>
    </source>
</evidence>
<organism evidence="4">
    <name type="scientific">Brugia timori</name>
    <dbReference type="NCBI Taxonomy" id="42155"/>
    <lineage>
        <taxon>Eukaryota</taxon>
        <taxon>Metazoa</taxon>
        <taxon>Ecdysozoa</taxon>
        <taxon>Nematoda</taxon>
        <taxon>Chromadorea</taxon>
        <taxon>Rhabditida</taxon>
        <taxon>Spirurina</taxon>
        <taxon>Spiruromorpha</taxon>
        <taxon>Filarioidea</taxon>
        <taxon>Onchocercidae</taxon>
        <taxon>Brugia</taxon>
    </lineage>
</organism>
<proteinExistence type="predicted"/>
<evidence type="ECO:0000313" key="4">
    <source>
        <dbReference type="WBParaSite" id="BTMF_0001507501-mRNA-1"/>
    </source>
</evidence>